<organism evidence="1 2">
    <name type="scientific">Bordetella genomosp. 1</name>
    <dbReference type="NCBI Taxonomy" id="1395607"/>
    <lineage>
        <taxon>Bacteria</taxon>
        <taxon>Pseudomonadati</taxon>
        <taxon>Pseudomonadota</taxon>
        <taxon>Betaproteobacteria</taxon>
        <taxon>Burkholderiales</taxon>
        <taxon>Alcaligenaceae</taxon>
        <taxon>Bordetella</taxon>
    </lineage>
</organism>
<dbReference type="OrthoDB" id="1364128at2"/>
<dbReference type="EMBL" id="NEVL01000003">
    <property type="protein sequence ID" value="OZI36782.1"/>
    <property type="molecule type" value="Genomic_DNA"/>
</dbReference>
<dbReference type="CDD" id="cd07821">
    <property type="entry name" value="PYR_PYL_RCAR_like"/>
    <property type="match status" value="1"/>
</dbReference>
<dbReference type="Proteomes" id="UP000217005">
    <property type="component" value="Unassembled WGS sequence"/>
</dbReference>
<dbReference type="AlphaFoldDB" id="A0A261SIK3"/>
<reference evidence="1 2" key="1">
    <citation type="submission" date="2017-05" db="EMBL/GenBank/DDBJ databases">
        <title>Complete and WGS of Bordetella genogroups.</title>
        <authorList>
            <person name="Spilker T."/>
            <person name="LiPuma J."/>
        </authorList>
    </citation>
    <scope>NUCLEOTIDE SEQUENCE [LARGE SCALE GENOMIC DNA]</scope>
    <source>
        <strain evidence="1 2">AU17610</strain>
    </source>
</reference>
<evidence type="ECO:0000313" key="1">
    <source>
        <dbReference type="EMBL" id="OZI36782.1"/>
    </source>
</evidence>
<gene>
    <name evidence="1" type="ORF">CEG14_16255</name>
</gene>
<sequence>MQEHTVFVSGLVPAPIEQVWPLLRDFNALALWHPAVAASRVEEGGRADALGSVRRLDLRPDGFVRERLLMLDDPGHALRYSIIETSLPMRDYVAGIHLAPVTLTGGTLVTWWADFGVIDGADLAAVAQAVGENVFGVGIRALAQRLG</sequence>
<dbReference type="Gene3D" id="3.30.530.20">
    <property type="match status" value="1"/>
</dbReference>
<evidence type="ECO:0000313" key="2">
    <source>
        <dbReference type="Proteomes" id="UP000217005"/>
    </source>
</evidence>
<dbReference type="InterPro" id="IPR019587">
    <property type="entry name" value="Polyketide_cyclase/dehydratase"/>
</dbReference>
<dbReference type="InterPro" id="IPR023393">
    <property type="entry name" value="START-like_dom_sf"/>
</dbReference>
<dbReference type="Pfam" id="PF10604">
    <property type="entry name" value="Polyketide_cyc2"/>
    <property type="match status" value="1"/>
</dbReference>
<comment type="caution">
    <text evidence="1">The sequence shown here is derived from an EMBL/GenBank/DDBJ whole genome shotgun (WGS) entry which is preliminary data.</text>
</comment>
<name>A0A261SIK3_9BORD</name>
<dbReference type="SUPFAM" id="SSF55961">
    <property type="entry name" value="Bet v1-like"/>
    <property type="match status" value="1"/>
</dbReference>
<dbReference type="PANTHER" id="PTHR39332">
    <property type="entry name" value="BLL4707 PROTEIN"/>
    <property type="match status" value="1"/>
</dbReference>
<accession>A0A261SIK3</accession>
<proteinExistence type="predicted"/>
<protein>
    <submittedName>
        <fullName evidence="1">MxaD family protein</fullName>
    </submittedName>
</protein>
<dbReference type="PANTHER" id="PTHR39332:SF7">
    <property type="entry name" value="SRPBCC FAMILY PROTEIN"/>
    <property type="match status" value="1"/>
</dbReference>